<feature type="non-terminal residue" evidence="4">
    <location>
        <position position="1"/>
    </location>
</feature>
<evidence type="ECO:0000313" key="5">
    <source>
        <dbReference type="Proteomes" id="UP000886611"/>
    </source>
</evidence>
<keyword evidence="1" id="KW-0472">Membrane</keyword>
<evidence type="ECO:0000259" key="2">
    <source>
        <dbReference type="Pfam" id="PF23571"/>
    </source>
</evidence>
<dbReference type="Pfam" id="PF03321">
    <property type="entry name" value="GH3"/>
    <property type="match status" value="2"/>
</dbReference>
<dbReference type="PANTHER" id="PTHR31901">
    <property type="entry name" value="GH3 DOMAIN-CONTAINING PROTEIN"/>
    <property type="match status" value="1"/>
</dbReference>
<sequence length="665" mass="75268">MACPRLIVLMEFDTRPLDGLQSQYWLGLNALSFRCHPAGDMVPLQDVWPSAWLLAPLLLLLLTVSALLWRGQKRPVAALLGHYLAMKMVAWLGHRQRRLLEASTLDVRRVQEGGLLCHLRLNQHTEWGQRHRFKEVTDADSFRQLHPLTQYGDYAELIHRVIQGVPEVLTAERPCTLTLRPPSSEWDHVYLCTPAANVHFFLQVRLSDSPGLVCRARYDHPDALRGSSVSILQGSTVWMDATFHAFPSTWLLQRSASFGRLSAWRRAESWMPAGVSVGSWLFRRLHAAPFQMADERDALYVELLLALKDPTLEVLEAASARELCAAFATLQERWQELIEDIRVGTLSQRLELEQDLRQQVNGLLYGDAHRADDLCLEFEKGFRGIARRLWPNLKLVAATLIGPNQLYGAILQNYCCQDVPIYSPVYTVAEGLVGVNIWPEKPVPTYLLCPGSIFCEFIPDNSWKEKQPKTLLMDEVEVDSVYELVVSGVAGLCRFRTGDVVKVTGFHNQCPIVEFKYRRGQTLNLRGEQTTEEMFVQALQSAVRQWAGAELVDYGCAESSLAGSFSVGSDHHYEVFVELVGIRNLSEDQRLKLDHSLQETSATYKSLRFRGSVGPAQVQLVRGGSFRELHRHLLNECPGTPASLEVPRVLRRREHVSFLQSRIIS</sequence>
<dbReference type="Proteomes" id="UP000886611">
    <property type="component" value="Unassembled WGS sequence"/>
</dbReference>
<dbReference type="Pfam" id="PF23572">
    <property type="entry name" value="GH3_C"/>
    <property type="match status" value="1"/>
</dbReference>
<reference evidence="4 5" key="1">
    <citation type="journal article" date="2021" name="Cell">
        <title>Tracing the genetic footprints of vertebrate landing in non-teleost ray-finned fishes.</title>
        <authorList>
            <person name="Bi X."/>
            <person name="Wang K."/>
            <person name="Yang L."/>
            <person name="Pan H."/>
            <person name="Jiang H."/>
            <person name="Wei Q."/>
            <person name="Fang M."/>
            <person name="Yu H."/>
            <person name="Zhu C."/>
            <person name="Cai Y."/>
            <person name="He Y."/>
            <person name="Gan X."/>
            <person name="Zeng H."/>
            <person name="Yu D."/>
            <person name="Zhu Y."/>
            <person name="Jiang H."/>
            <person name="Qiu Q."/>
            <person name="Yang H."/>
            <person name="Zhang Y.E."/>
            <person name="Wang W."/>
            <person name="Zhu M."/>
            <person name="He S."/>
            <person name="Zhang G."/>
        </authorList>
    </citation>
    <scope>NUCLEOTIDE SEQUENCE [LARGE SCALE GENOMIC DNA]</scope>
    <source>
        <strain evidence="4">Bchr_013</strain>
    </source>
</reference>
<dbReference type="PANTHER" id="PTHR31901:SF9">
    <property type="entry name" value="GH3 DOMAIN-CONTAINING PROTEIN"/>
    <property type="match status" value="1"/>
</dbReference>
<feature type="transmembrane region" description="Helical" evidence="1">
    <location>
        <begin position="76"/>
        <end position="94"/>
    </location>
</feature>
<name>A0A8X7X673_POLSE</name>
<dbReference type="GO" id="GO:0016881">
    <property type="term" value="F:acid-amino acid ligase activity"/>
    <property type="evidence" value="ECO:0007669"/>
    <property type="project" value="TreeGrafter"/>
</dbReference>
<keyword evidence="1" id="KW-1133">Transmembrane helix</keyword>
<keyword evidence="1" id="KW-0812">Transmembrane</keyword>
<organism evidence="4 5">
    <name type="scientific">Polypterus senegalus</name>
    <name type="common">Senegal bichir</name>
    <dbReference type="NCBI Taxonomy" id="55291"/>
    <lineage>
        <taxon>Eukaryota</taxon>
        <taxon>Metazoa</taxon>
        <taxon>Chordata</taxon>
        <taxon>Craniata</taxon>
        <taxon>Vertebrata</taxon>
        <taxon>Euteleostomi</taxon>
        <taxon>Actinopterygii</taxon>
        <taxon>Polypteriformes</taxon>
        <taxon>Polypteridae</taxon>
        <taxon>Polypterus</taxon>
    </lineage>
</organism>
<proteinExistence type="predicted"/>
<evidence type="ECO:0000256" key="1">
    <source>
        <dbReference type="SAM" id="Phobius"/>
    </source>
</evidence>
<accession>A0A8X7X673</accession>
<protein>
    <submittedName>
        <fullName evidence="4">GHDC protein</fullName>
    </submittedName>
</protein>
<evidence type="ECO:0000313" key="4">
    <source>
        <dbReference type="EMBL" id="KAG2460862.1"/>
    </source>
</evidence>
<dbReference type="InterPro" id="IPR055378">
    <property type="entry name" value="GH3_C"/>
</dbReference>
<dbReference type="EMBL" id="JAATIS010004753">
    <property type="protein sequence ID" value="KAG2460862.1"/>
    <property type="molecule type" value="Genomic_DNA"/>
</dbReference>
<dbReference type="Pfam" id="PF23571">
    <property type="entry name" value="GH3_M"/>
    <property type="match status" value="1"/>
</dbReference>
<feature type="non-terminal residue" evidence="4">
    <location>
        <position position="665"/>
    </location>
</feature>
<feature type="transmembrane region" description="Helical" evidence="1">
    <location>
        <begin position="51"/>
        <end position="69"/>
    </location>
</feature>
<keyword evidence="5" id="KW-1185">Reference proteome</keyword>
<dbReference type="GO" id="GO:0005737">
    <property type="term" value="C:cytoplasm"/>
    <property type="evidence" value="ECO:0007669"/>
    <property type="project" value="TreeGrafter"/>
</dbReference>
<feature type="domain" description="GH3 C-terminal" evidence="3">
    <location>
        <begin position="535"/>
        <end position="648"/>
    </location>
</feature>
<gene>
    <name evidence="4" type="primary">Ghdc</name>
    <name evidence="4" type="ORF">GTO96_0010910</name>
</gene>
<feature type="domain" description="GH3 middle" evidence="2">
    <location>
        <begin position="446"/>
        <end position="518"/>
    </location>
</feature>
<dbReference type="InterPro" id="IPR004993">
    <property type="entry name" value="GH3"/>
</dbReference>
<comment type="caution">
    <text evidence="4">The sequence shown here is derived from an EMBL/GenBank/DDBJ whole genome shotgun (WGS) entry which is preliminary data.</text>
</comment>
<evidence type="ECO:0000259" key="3">
    <source>
        <dbReference type="Pfam" id="PF23572"/>
    </source>
</evidence>
<dbReference type="AlphaFoldDB" id="A0A8X7X673"/>
<dbReference type="InterPro" id="IPR055377">
    <property type="entry name" value="GH3_M"/>
</dbReference>